<accession>A0A3E2MRI4</accession>
<dbReference type="AlphaFoldDB" id="A0A3E2MRI4"/>
<name>A0A3E2MRI4_MYCMR</name>
<dbReference type="Proteomes" id="UP000257451">
    <property type="component" value="Unassembled WGS sequence"/>
</dbReference>
<organism evidence="1 2">
    <name type="scientific">Mycobacterium marinum</name>
    <dbReference type="NCBI Taxonomy" id="1781"/>
    <lineage>
        <taxon>Bacteria</taxon>
        <taxon>Bacillati</taxon>
        <taxon>Actinomycetota</taxon>
        <taxon>Actinomycetes</taxon>
        <taxon>Mycobacteriales</taxon>
        <taxon>Mycobacteriaceae</taxon>
        <taxon>Mycobacterium</taxon>
        <taxon>Mycobacterium ulcerans group</taxon>
    </lineage>
</organism>
<keyword evidence="1" id="KW-0560">Oxidoreductase</keyword>
<evidence type="ECO:0000313" key="1">
    <source>
        <dbReference type="EMBL" id="RFZ36036.1"/>
    </source>
</evidence>
<proteinExistence type="predicted"/>
<dbReference type="GO" id="GO:0016491">
    <property type="term" value="F:oxidoreductase activity"/>
    <property type="evidence" value="ECO:0007669"/>
    <property type="project" value="UniProtKB-KW"/>
</dbReference>
<gene>
    <name evidence="1" type="ORF">DAVIS_04160</name>
</gene>
<comment type="caution">
    <text evidence="1">The sequence shown here is derived from an EMBL/GenBank/DDBJ whole genome shotgun (WGS) entry which is preliminary data.</text>
</comment>
<evidence type="ECO:0000313" key="2">
    <source>
        <dbReference type="Proteomes" id="UP000257451"/>
    </source>
</evidence>
<dbReference type="EC" id="1.3.1.-" evidence="1"/>
<sequence>MNPAEREFGIVVYGATGFSGTLTAERLAQSGSAHGCPGRPL</sequence>
<reference evidence="1 2" key="1">
    <citation type="journal article" date="2018" name="Sci. Rep.">
        <title>Extensive genomic diversity among Mycobacterium marinum strains revealed by whole genome sequencing.</title>
        <authorList>
            <person name="Das S."/>
            <person name="Pettersson B.M."/>
            <person name="Behra P.R."/>
            <person name="Mallick A."/>
            <person name="Cheramie M."/>
            <person name="Ramesh M."/>
            <person name="Shirreff L."/>
            <person name="DuCote T."/>
            <person name="Dasgupta S."/>
            <person name="Ennis D.G."/>
            <person name="Kirsebom L.A."/>
        </authorList>
    </citation>
    <scope>NUCLEOTIDE SEQUENCE [LARGE SCALE GENOMIC DNA]</scope>
    <source>
        <strain evidence="1 2">Davis1</strain>
    </source>
</reference>
<dbReference type="EMBL" id="PEDF01000154">
    <property type="protein sequence ID" value="RFZ36036.1"/>
    <property type="molecule type" value="Genomic_DNA"/>
</dbReference>
<protein>
    <submittedName>
        <fullName evidence="1">Trans-acting enoyl reductase</fullName>
        <ecNumber evidence="1">1.3.1.-</ecNumber>
    </submittedName>
</protein>
<dbReference type="RefSeq" id="WP_020787155.1">
    <property type="nucleotide sequence ID" value="NZ_BQLB01000325.1"/>
</dbReference>